<evidence type="ECO:0000313" key="1">
    <source>
        <dbReference type="EMBL" id="ASR53774.1"/>
    </source>
</evidence>
<keyword evidence="1" id="KW-0614">Plasmid</keyword>
<dbReference type="InterPro" id="IPR019619">
    <property type="entry name" value="DUF2490"/>
</dbReference>
<evidence type="ECO:0008006" key="3">
    <source>
        <dbReference type="Google" id="ProtNLM"/>
    </source>
</evidence>
<geneLocation type="plasmid" evidence="1 2">
    <name>unnamed</name>
</geneLocation>
<reference evidence="1 2" key="1">
    <citation type="submission" date="2017-03" db="EMBL/GenBank/DDBJ databases">
        <title>Complete genome sequence of Blastomonas fulva degrading microcsystin LR.</title>
        <authorList>
            <person name="Lee H.-g."/>
            <person name="Jin L."/>
            <person name="oh H.-M."/>
        </authorList>
    </citation>
    <scope>NUCLEOTIDE SEQUENCE [LARGE SCALE GENOMIC DNA]</scope>
    <source>
        <strain evidence="1 2">T2</strain>
        <plasmid evidence="1 2">unnamed</plasmid>
    </source>
</reference>
<proteinExistence type="predicted"/>
<dbReference type="GeneID" id="303487737"/>
<dbReference type="EMBL" id="CP020084">
    <property type="protein sequence ID" value="ASR53774.1"/>
    <property type="molecule type" value="Genomic_DNA"/>
</dbReference>
<accession>A0ABN5BDX5</accession>
<dbReference type="RefSeq" id="WP_117353796.1">
    <property type="nucleotide sequence ID" value="NZ_CP020084.1"/>
</dbReference>
<gene>
    <name evidence="1" type="ORF">B5J99_19285</name>
</gene>
<sequence>MASRSEERRTAVLGLLGARKIGNSLSHLAGCAFVGLVSATPAFAQDQDIQQWTLLVSQKQVADDMVVQVDVQPRMTNNASRLGQFQLSPSIGYKVSKKTTFFLGYMYVHTDPVDRPATNENRIFQHVIFPVGKIGEVSITARTRIEERMVVGAEDLSVRFRQQLRAQMRLGDKDDPKLVVWTEAFYNLNDADWGPRAGFDRWRNLIGVDIPIAQGLMIEPAYLDQMVFRPGKDRHDQIASLTLSYHF</sequence>
<keyword evidence="2" id="KW-1185">Reference proteome</keyword>
<organism evidence="1 2">
    <name type="scientific">Blastomonas fulva</name>
    <dbReference type="NCBI Taxonomy" id="1550728"/>
    <lineage>
        <taxon>Bacteria</taxon>
        <taxon>Pseudomonadati</taxon>
        <taxon>Pseudomonadota</taxon>
        <taxon>Alphaproteobacteria</taxon>
        <taxon>Sphingomonadales</taxon>
        <taxon>Sphingomonadaceae</taxon>
        <taxon>Blastomonas</taxon>
    </lineage>
</organism>
<evidence type="ECO:0000313" key="2">
    <source>
        <dbReference type="Proteomes" id="UP000258016"/>
    </source>
</evidence>
<dbReference type="Pfam" id="PF10677">
    <property type="entry name" value="DUF2490"/>
    <property type="match status" value="1"/>
</dbReference>
<protein>
    <recommendedName>
        <fullName evidence="3">DUF2490 domain-containing protein</fullName>
    </recommendedName>
</protein>
<name>A0ABN5BDX5_9SPHN</name>
<dbReference type="Proteomes" id="UP000258016">
    <property type="component" value="Plasmid unnamed"/>
</dbReference>